<dbReference type="Gene3D" id="2.170.130.10">
    <property type="entry name" value="TonB-dependent receptor, plug domain"/>
    <property type="match status" value="1"/>
</dbReference>
<keyword evidence="7 12" id="KW-0798">TonB box</keyword>
<dbReference type="RefSeq" id="WP_386719611.1">
    <property type="nucleotide sequence ID" value="NZ_JBHRSZ010000004.1"/>
</dbReference>
<keyword evidence="17" id="KW-1185">Reference proteome</keyword>
<keyword evidence="4 11" id="KW-1134">Transmembrane beta strand</keyword>
<keyword evidence="3 11" id="KW-0813">Transport</keyword>
<evidence type="ECO:0000256" key="9">
    <source>
        <dbReference type="ARBA" id="ARBA00023170"/>
    </source>
</evidence>
<protein>
    <submittedName>
        <fullName evidence="16">TonB-dependent receptor plug domain-containing protein</fullName>
    </submittedName>
</protein>
<evidence type="ECO:0000256" key="6">
    <source>
        <dbReference type="ARBA" id="ARBA00022729"/>
    </source>
</evidence>
<evidence type="ECO:0000256" key="7">
    <source>
        <dbReference type="ARBA" id="ARBA00023077"/>
    </source>
</evidence>
<evidence type="ECO:0000256" key="11">
    <source>
        <dbReference type="PROSITE-ProRule" id="PRU01360"/>
    </source>
</evidence>
<keyword evidence="8 11" id="KW-0472">Membrane</keyword>
<dbReference type="InterPro" id="IPR037066">
    <property type="entry name" value="Plug_dom_sf"/>
</dbReference>
<evidence type="ECO:0000259" key="15">
    <source>
        <dbReference type="Pfam" id="PF07715"/>
    </source>
</evidence>
<dbReference type="Gene3D" id="2.40.170.20">
    <property type="entry name" value="TonB-dependent receptor, beta-barrel domain"/>
    <property type="match status" value="1"/>
</dbReference>
<dbReference type="Pfam" id="PF00593">
    <property type="entry name" value="TonB_dep_Rec_b-barrel"/>
    <property type="match status" value="1"/>
</dbReference>
<dbReference type="Proteomes" id="UP001595476">
    <property type="component" value="Unassembled WGS sequence"/>
</dbReference>
<evidence type="ECO:0000313" key="16">
    <source>
        <dbReference type="EMBL" id="MFC3151232.1"/>
    </source>
</evidence>
<evidence type="ECO:0000256" key="4">
    <source>
        <dbReference type="ARBA" id="ARBA00022452"/>
    </source>
</evidence>
<keyword evidence="9 16" id="KW-0675">Receptor</keyword>
<organism evidence="16 17">
    <name type="scientific">Litoribrevibacter euphylliae</name>
    <dbReference type="NCBI Taxonomy" id="1834034"/>
    <lineage>
        <taxon>Bacteria</taxon>
        <taxon>Pseudomonadati</taxon>
        <taxon>Pseudomonadota</taxon>
        <taxon>Gammaproteobacteria</taxon>
        <taxon>Oceanospirillales</taxon>
        <taxon>Oceanospirillaceae</taxon>
        <taxon>Litoribrevibacter</taxon>
    </lineage>
</organism>
<dbReference type="SUPFAM" id="SSF56935">
    <property type="entry name" value="Porins"/>
    <property type="match status" value="1"/>
</dbReference>
<name>A0ABV7HBP3_9GAMM</name>
<evidence type="ECO:0000256" key="5">
    <source>
        <dbReference type="ARBA" id="ARBA00022692"/>
    </source>
</evidence>
<proteinExistence type="inferred from homology"/>
<reference evidence="17" key="1">
    <citation type="journal article" date="2019" name="Int. J. Syst. Evol. Microbiol.">
        <title>The Global Catalogue of Microorganisms (GCM) 10K type strain sequencing project: providing services to taxonomists for standard genome sequencing and annotation.</title>
        <authorList>
            <consortium name="The Broad Institute Genomics Platform"/>
            <consortium name="The Broad Institute Genome Sequencing Center for Infectious Disease"/>
            <person name="Wu L."/>
            <person name="Ma J."/>
        </authorList>
    </citation>
    <scope>NUCLEOTIDE SEQUENCE [LARGE SCALE GENOMIC DNA]</scope>
    <source>
        <strain evidence="17">KCTC 52438</strain>
    </source>
</reference>
<keyword evidence="5 11" id="KW-0812">Transmembrane</keyword>
<feature type="signal peptide" evidence="13">
    <location>
        <begin position="1"/>
        <end position="28"/>
    </location>
</feature>
<dbReference type="InterPro" id="IPR000531">
    <property type="entry name" value="Beta-barrel_TonB"/>
</dbReference>
<accession>A0ABV7HBP3</accession>
<evidence type="ECO:0000256" key="3">
    <source>
        <dbReference type="ARBA" id="ARBA00022448"/>
    </source>
</evidence>
<dbReference type="Pfam" id="PF07715">
    <property type="entry name" value="Plug"/>
    <property type="match status" value="1"/>
</dbReference>
<feature type="domain" description="TonB-dependent receptor plug" evidence="15">
    <location>
        <begin position="65"/>
        <end position="174"/>
    </location>
</feature>
<keyword evidence="6 13" id="KW-0732">Signal</keyword>
<feature type="domain" description="TonB-dependent receptor-like beta-barrel" evidence="14">
    <location>
        <begin position="304"/>
        <end position="694"/>
    </location>
</feature>
<evidence type="ECO:0000256" key="10">
    <source>
        <dbReference type="ARBA" id="ARBA00023237"/>
    </source>
</evidence>
<feature type="chain" id="PRO_5047106168" evidence="13">
    <location>
        <begin position="29"/>
        <end position="727"/>
    </location>
</feature>
<evidence type="ECO:0000256" key="1">
    <source>
        <dbReference type="ARBA" id="ARBA00004571"/>
    </source>
</evidence>
<keyword evidence="10 11" id="KW-0998">Cell outer membrane</keyword>
<evidence type="ECO:0000313" key="17">
    <source>
        <dbReference type="Proteomes" id="UP001595476"/>
    </source>
</evidence>
<dbReference type="InterPro" id="IPR036942">
    <property type="entry name" value="Beta-barrel_TonB_sf"/>
</dbReference>
<evidence type="ECO:0000256" key="2">
    <source>
        <dbReference type="ARBA" id="ARBA00008143"/>
    </source>
</evidence>
<evidence type="ECO:0000256" key="13">
    <source>
        <dbReference type="SAM" id="SignalP"/>
    </source>
</evidence>
<evidence type="ECO:0000256" key="12">
    <source>
        <dbReference type="RuleBase" id="RU003357"/>
    </source>
</evidence>
<evidence type="ECO:0000259" key="14">
    <source>
        <dbReference type="Pfam" id="PF00593"/>
    </source>
</evidence>
<evidence type="ECO:0000256" key="8">
    <source>
        <dbReference type="ARBA" id="ARBA00023136"/>
    </source>
</evidence>
<dbReference type="PROSITE" id="PS52016">
    <property type="entry name" value="TONB_DEPENDENT_REC_3"/>
    <property type="match status" value="1"/>
</dbReference>
<comment type="caution">
    <text evidence="16">The sequence shown here is derived from an EMBL/GenBank/DDBJ whole genome shotgun (WGS) entry which is preliminary data.</text>
</comment>
<dbReference type="EMBL" id="JBHRSZ010000004">
    <property type="protein sequence ID" value="MFC3151232.1"/>
    <property type="molecule type" value="Genomic_DNA"/>
</dbReference>
<gene>
    <name evidence="16" type="ORF">ACFOEK_09370</name>
</gene>
<sequence length="727" mass="82067">MSIFPRKLVVSQSSATLLSLLTCFSSYANQTQPSEDGFEDFLELSLEDLMDIKVTVASLFEESALDVASSVSVITQEDWQARGSRRLGDVLETVPSVHTTTTWGGGETIAIRGYATELSVRGVAFSLDGVPLNSYVYATTAYDKAIMELDFMDRIEMIRGPGSALYGTDAFHGVVSYSLEKDKGDYLNTRLAAGNPLYQQGSLTSGWQLGNTQINYGLAYRKEDNHNLRFDYTDPLDGSNGEGSRDQGYENTSGYLSVINGDLEQGMFTFKAFLNHFNANEFTGIGSQFFQTIPAFFDVESSSLARQGDLTDNDSDFALVSSSYEQSLEHQVTIKAQLYYWESHQDWEYDSNFYPTELTTLGGTTLPCKSTFDSPTPNPVYCPHYIYQSADEDRLGANLHIKQNNQTLNTQWLIGLGYDHQSVNDSRVHRVTPEGFTRNRYDNPYQGDTRNTRHLIFQAKTGFLSEALHLVYGVRWDDYSDVGSHTSPRLGAIYTISPSLTTKLMYGHAFRAPTAIERKGSQTTVLQNTDLKPETIDTYEWSLIHNTKHHQTELVVFTSEWDDAIALVPSGQGTSNIYQNMNNNKSWGVELLHTWLINQWSTTFNTSYVESKNDTDNVDYEAFPSIITNLGVQYQLRSMDARIGFWQRMMWNYTEADPSPGFAPDDTKDYYRTDLHYQHRLNDQIEVFSDVSNVFDRDNTLPSYYGSEGGLPDYGRVFNVGVEISWL</sequence>
<comment type="subcellular location">
    <subcellularLocation>
        <location evidence="1 11">Cell outer membrane</location>
        <topology evidence="1 11">Multi-pass membrane protein</topology>
    </subcellularLocation>
</comment>
<dbReference type="PANTHER" id="PTHR30069">
    <property type="entry name" value="TONB-DEPENDENT OUTER MEMBRANE RECEPTOR"/>
    <property type="match status" value="1"/>
</dbReference>
<dbReference type="InterPro" id="IPR039426">
    <property type="entry name" value="TonB-dep_rcpt-like"/>
</dbReference>
<dbReference type="PANTHER" id="PTHR30069:SF29">
    <property type="entry name" value="HEMOGLOBIN AND HEMOGLOBIN-HAPTOGLOBIN-BINDING PROTEIN 1-RELATED"/>
    <property type="match status" value="1"/>
</dbReference>
<dbReference type="InterPro" id="IPR012910">
    <property type="entry name" value="Plug_dom"/>
</dbReference>
<comment type="similarity">
    <text evidence="2">Belongs to the TonB-dependent receptor family. Hemoglobin/haptoglobin binding protein subfamily.</text>
</comment>